<keyword evidence="5" id="KW-1185">Reference proteome</keyword>
<accession>A0A6A5WB43</accession>
<feature type="region of interest" description="Disordered" evidence="2">
    <location>
        <begin position="65"/>
        <end position="114"/>
    </location>
</feature>
<dbReference type="PANTHER" id="PTHR38791">
    <property type="entry name" value="ZN(II)2CYS6 TRANSCRIPTION FACTOR (EUROFUNG)-RELATED-RELATED"/>
    <property type="match status" value="1"/>
</dbReference>
<name>A0A6A5WB43_9PLEO</name>
<dbReference type="SMART" id="SM00066">
    <property type="entry name" value="GAL4"/>
    <property type="match status" value="1"/>
</dbReference>
<dbReference type="InterPro" id="IPR053175">
    <property type="entry name" value="DHMBA_Reg_Transcription_Factor"/>
</dbReference>
<proteinExistence type="predicted"/>
<dbReference type="CDD" id="cd00067">
    <property type="entry name" value="GAL4"/>
    <property type="match status" value="1"/>
</dbReference>
<dbReference type="PROSITE" id="PS00463">
    <property type="entry name" value="ZN2_CY6_FUNGAL_1"/>
    <property type="match status" value="1"/>
</dbReference>
<gene>
    <name evidence="4" type="ORF">P154DRAFT_440091</name>
</gene>
<feature type="region of interest" description="Disordered" evidence="2">
    <location>
        <begin position="569"/>
        <end position="588"/>
    </location>
</feature>
<dbReference type="Proteomes" id="UP000799779">
    <property type="component" value="Unassembled WGS sequence"/>
</dbReference>
<dbReference type="PROSITE" id="PS50048">
    <property type="entry name" value="ZN2_CY6_FUNGAL_2"/>
    <property type="match status" value="1"/>
</dbReference>
<dbReference type="Gene3D" id="4.10.240.10">
    <property type="entry name" value="Zn(2)-C6 fungal-type DNA-binding domain"/>
    <property type="match status" value="1"/>
</dbReference>
<dbReference type="OrthoDB" id="5429770at2759"/>
<evidence type="ECO:0000256" key="2">
    <source>
        <dbReference type="SAM" id="MobiDB-lite"/>
    </source>
</evidence>
<dbReference type="InterPro" id="IPR021858">
    <property type="entry name" value="Fun_TF"/>
</dbReference>
<protein>
    <recommendedName>
        <fullName evidence="3">Zn(2)-C6 fungal-type domain-containing protein</fullName>
    </recommendedName>
</protein>
<feature type="domain" description="Zn(2)-C6 fungal-type" evidence="3">
    <location>
        <begin position="10"/>
        <end position="38"/>
    </location>
</feature>
<reference evidence="4" key="1">
    <citation type="journal article" date="2020" name="Stud. Mycol.">
        <title>101 Dothideomycetes genomes: a test case for predicting lifestyles and emergence of pathogens.</title>
        <authorList>
            <person name="Haridas S."/>
            <person name="Albert R."/>
            <person name="Binder M."/>
            <person name="Bloem J."/>
            <person name="Labutti K."/>
            <person name="Salamov A."/>
            <person name="Andreopoulos B."/>
            <person name="Baker S."/>
            <person name="Barry K."/>
            <person name="Bills G."/>
            <person name="Bluhm B."/>
            <person name="Cannon C."/>
            <person name="Castanera R."/>
            <person name="Culley D."/>
            <person name="Daum C."/>
            <person name="Ezra D."/>
            <person name="Gonzalez J."/>
            <person name="Henrissat B."/>
            <person name="Kuo A."/>
            <person name="Liang C."/>
            <person name="Lipzen A."/>
            <person name="Lutzoni F."/>
            <person name="Magnuson J."/>
            <person name="Mondo S."/>
            <person name="Nolan M."/>
            <person name="Ohm R."/>
            <person name="Pangilinan J."/>
            <person name="Park H.-J."/>
            <person name="Ramirez L."/>
            <person name="Alfaro M."/>
            <person name="Sun H."/>
            <person name="Tritt A."/>
            <person name="Yoshinaga Y."/>
            <person name="Zwiers L.-H."/>
            <person name="Turgeon B."/>
            <person name="Goodwin S."/>
            <person name="Spatafora J."/>
            <person name="Crous P."/>
            <person name="Grigoriev I."/>
        </authorList>
    </citation>
    <scope>NUCLEOTIDE SEQUENCE</scope>
    <source>
        <strain evidence="4">CBS 123094</strain>
    </source>
</reference>
<dbReference type="SUPFAM" id="SSF57701">
    <property type="entry name" value="Zn2/Cys6 DNA-binding domain"/>
    <property type="match status" value="1"/>
</dbReference>
<dbReference type="GO" id="GO:0000981">
    <property type="term" value="F:DNA-binding transcription factor activity, RNA polymerase II-specific"/>
    <property type="evidence" value="ECO:0007669"/>
    <property type="project" value="InterPro"/>
</dbReference>
<dbReference type="Pfam" id="PF11951">
    <property type="entry name" value="Fungal_trans_2"/>
    <property type="match status" value="1"/>
</dbReference>
<dbReference type="Pfam" id="PF00172">
    <property type="entry name" value="Zn_clus"/>
    <property type="match status" value="1"/>
</dbReference>
<evidence type="ECO:0000259" key="3">
    <source>
        <dbReference type="PROSITE" id="PS50048"/>
    </source>
</evidence>
<evidence type="ECO:0000256" key="1">
    <source>
        <dbReference type="ARBA" id="ARBA00023242"/>
    </source>
</evidence>
<evidence type="ECO:0000313" key="4">
    <source>
        <dbReference type="EMBL" id="KAF1997999.1"/>
    </source>
</evidence>
<dbReference type="GO" id="GO:0008270">
    <property type="term" value="F:zinc ion binding"/>
    <property type="evidence" value="ECO:0007669"/>
    <property type="project" value="InterPro"/>
</dbReference>
<dbReference type="InterPro" id="IPR001138">
    <property type="entry name" value="Zn2Cys6_DnaBD"/>
</dbReference>
<feature type="compositionally biased region" description="Low complexity" evidence="2">
    <location>
        <begin position="88"/>
        <end position="111"/>
    </location>
</feature>
<dbReference type="PANTHER" id="PTHR38791:SF5">
    <property type="entry name" value="TRANSCRIPTION FACTOR DBAG-RELATED"/>
    <property type="match status" value="1"/>
</dbReference>
<organism evidence="4 5">
    <name type="scientific">Amniculicola lignicola CBS 123094</name>
    <dbReference type="NCBI Taxonomy" id="1392246"/>
    <lineage>
        <taxon>Eukaryota</taxon>
        <taxon>Fungi</taxon>
        <taxon>Dikarya</taxon>
        <taxon>Ascomycota</taxon>
        <taxon>Pezizomycotina</taxon>
        <taxon>Dothideomycetes</taxon>
        <taxon>Pleosporomycetidae</taxon>
        <taxon>Pleosporales</taxon>
        <taxon>Amniculicolaceae</taxon>
        <taxon>Amniculicola</taxon>
    </lineage>
</organism>
<dbReference type="AlphaFoldDB" id="A0A6A5WB43"/>
<dbReference type="EMBL" id="ML977607">
    <property type="protein sequence ID" value="KAF1997999.1"/>
    <property type="molecule type" value="Genomic_DNA"/>
</dbReference>
<keyword evidence="1" id="KW-0539">Nucleus</keyword>
<sequence>MPNVGKPSKGCKNCRDRKVKCDQKRPSCSQCMRIQKECHGYRDPLSMMFRNESDVVAQKAEMRYKELSKGRTKRSNRQKDLENVDPDGSSSSSSSSSSSNEESSPPSTTGSDQQLAAYSKSLLRRQEFPLELVHSLQDLANGFFFSKHVAPPTIALRGQHDYLFDLLGRPNISKILQTSVNAVSLASLANSKKSQMIMRKAQGEYVSALGMTNEALQSRDTAREDSTLAAVLMLGLYESFMYQGKQSLKAWQKHTEGACALIRLRGRPHSSIGIRIFQQFYGTILLVALESQTPVPVGMREIWEAITQVGDYSVAGKEFTTKFVRFLHRAIDSSIHTAEDPVQWVMAAMDLARELQELPQLIPNIWRYETVYIGKPTQYVYGNSYDIYMDPWIAQMWNNLRSVGLHLHTSIRQQLIKGMDQFRSALGAEQFEAQLKASEKSIWENASGICASVPQLIGQLPFPSPPRYKASPDTSCSDLFNARDESFKLHPPDSNFPNRMPSTGMYHLVWPLYSMGISDICPEDLRQWCIEKLLFLARTVGTRQAVTFAEELKEKSKQGSALELVYRQTSSRGDLRCSSSYTPPSDRY</sequence>
<dbReference type="InterPro" id="IPR036864">
    <property type="entry name" value="Zn2-C6_fun-type_DNA-bd_sf"/>
</dbReference>
<evidence type="ECO:0000313" key="5">
    <source>
        <dbReference type="Proteomes" id="UP000799779"/>
    </source>
</evidence>